<dbReference type="EMBL" id="FNHG01000005">
    <property type="protein sequence ID" value="SDM14273.1"/>
    <property type="molecule type" value="Genomic_DNA"/>
</dbReference>
<evidence type="ECO:0000256" key="1">
    <source>
        <dbReference type="ARBA" id="ARBA00009437"/>
    </source>
</evidence>
<comment type="similarity">
    <text evidence="1">Belongs to the LysR transcriptional regulatory family.</text>
</comment>
<dbReference type="Gene3D" id="1.10.10.10">
    <property type="entry name" value="Winged helix-like DNA-binding domain superfamily/Winged helix DNA-binding domain"/>
    <property type="match status" value="1"/>
</dbReference>
<dbReference type="InterPro" id="IPR000847">
    <property type="entry name" value="LysR_HTH_N"/>
</dbReference>
<dbReference type="InterPro" id="IPR005119">
    <property type="entry name" value="LysR_subst-bd"/>
</dbReference>
<keyword evidence="3 6" id="KW-0238">DNA-binding</keyword>
<dbReference type="SUPFAM" id="SSF53850">
    <property type="entry name" value="Periplasmic binding protein-like II"/>
    <property type="match status" value="1"/>
</dbReference>
<dbReference type="Pfam" id="PF00126">
    <property type="entry name" value="HTH_1"/>
    <property type="match status" value="1"/>
</dbReference>
<dbReference type="PANTHER" id="PTHR30537">
    <property type="entry name" value="HTH-TYPE TRANSCRIPTIONAL REGULATOR"/>
    <property type="match status" value="1"/>
</dbReference>
<dbReference type="FunFam" id="1.10.10.10:FF:000001">
    <property type="entry name" value="LysR family transcriptional regulator"/>
    <property type="match status" value="1"/>
</dbReference>
<accession>A0A1G9QTH2</accession>
<keyword evidence="4" id="KW-0804">Transcription</keyword>
<evidence type="ECO:0000313" key="6">
    <source>
        <dbReference type="EMBL" id="SDM14273.1"/>
    </source>
</evidence>
<dbReference type="InterPro" id="IPR058163">
    <property type="entry name" value="LysR-type_TF_proteobact-type"/>
</dbReference>
<protein>
    <submittedName>
        <fullName evidence="6">DNA-binding transcriptional regulator, LysR family</fullName>
    </submittedName>
</protein>
<dbReference type="Proteomes" id="UP000199759">
    <property type="component" value="Unassembled WGS sequence"/>
</dbReference>
<dbReference type="GO" id="GO:0043565">
    <property type="term" value="F:sequence-specific DNA binding"/>
    <property type="evidence" value="ECO:0007669"/>
    <property type="project" value="TreeGrafter"/>
</dbReference>
<evidence type="ECO:0000256" key="3">
    <source>
        <dbReference type="ARBA" id="ARBA00023125"/>
    </source>
</evidence>
<keyword evidence="7" id="KW-1185">Reference proteome</keyword>
<dbReference type="SUPFAM" id="SSF46785">
    <property type="entry name" value="Winged helix' DNA-binding domain"/>
    <property type="match status" value="1"/>
</dbReference>
<feature type="domain" description="HTH lysR-type" evidence="5">
    <location>
        <begin position="37"/>
        <end position="94"/>
    </location>
</feature>
<name>A0A1G9QTH2_9PROT</name>
<dbReference type="PRINTS" id="PR00039">
    <property type="entry name" value="HTHLYSR"/>
</dbReference>
<evidence type="ECO:0000259" key="5">
    <source>
        <dbReference type="PROSITE" id="PS50931"/>
    </source>
</evidence>
<dbReference type="AlphaFoldDB" id="A0A1G9QTH2"/>
<dbReference type="GO" id="GO:0006351">
    <property type="term" value="P:DNA-templated transcription"/>
    <property type="evidence" value="ECO:0007669"/>
    <property type="project" value="TreeGrafter"/>
</dbReference>
<evidence type="ECO:0000256" key="2">
    <source>
        <dbReference type="ARBA" id="ARBA00023015"/>
    </source>
</evidence>
<keyword evidence="2" id="KW-0805">Transcription regulation</keyword>
<dbReference type="GO" id="GO:0003700">
    <property type="term" value="F:DNA-binding transcription factor activity"/>
    <property type="evidence" value="ECO:0007669"/>
    <property type="project" value="InterPro"/>
</dbReference>
<dbReference type="InterPro" id="IPR036390">
    <property type="entry name" value="WH_DNA-bd_sf"/>
</dbReference>
<evidence type="ECO:0000256" key="4">
    <source>
        <dbReference type="ARBA" id="ARBA00023163"/>
    </source>
</evidence>
<reference evidence="6 7" key="1">
    <citation type="submission" date="2016-10" db="EMBL/GenBank/DDBJ databases">
        <authorList>
            <person name="de Groot N.N."/>
        </authorList>
    </citation>
    <scope>NUCLEOTIDE SEQUENCE [LARGE SCALE GENOMIC DNA]</scope>
    <source>
        <strain evidence="6 7">DSM 16077</strain>
    </source>
</reference>
<dbReference type="Gene3D" id="3.40.190.290">
    <property type="match status" value="1"/>
</dbReference>
<dbReference type="Pfam" id="PF03466">
    <property type="entry name" value="LysR_substrate"/>
    <property type="match status" value="1"/>
</dbReference>
<sequence length="328" mass="36379">MVGSFEQPVYPYKNRRYIVEYCGSGIRKSMNWPAIAFDWNQIRAFLATVEEGSFSAAARALGQTQPTLSRQISALEDALGITLFERGHRAMVLTEPGRALLEPVRAMAEAATRISLTASGQSSQIAGRVTLTATDSMAMHVLPPVLLKLRQLAPEIELDIIASNDVRDLTRREADISIRHARPEQGELIGRLLCQTRACLYASPDFLDRHGRPKSAADLARYDFIGFDRDERFLAALQGIGLPLTERNFKLHTASGPVMNELIRNGLGIGVLTEEFAALNPGLERVLPGLPVIEVPVWLVTHRELHTSRRIRLVFDLLAQELARPEPA</sequence>
<dbReference type="PANTHER" id="PTHR30537:SF3">
    <property type="entry name" value="TRANSCRIPTIONAL REGULATORY PROTEIN"/>
    <property type="match status" value="1"/>
</dbReference>
<evidence type="ECO:0000313" key="7">
    <source>
        <dbReference type="Proteomes" id="UP000199759"/>
    </source>
</evidence>
<dbReference type="STRING" id="144026.SAMN04488568_105154"/>
<proteinExistence type="inferred from homology"/>
<dbReference type="PROSITE" id="PS50931">
    <property type="entry name" value="HTH_LYSR"/>
    <property type="match status" value="1"/>
</dbReference>
<organism evidence="6 7">
    <name type="scientific">Maricaulis salignorans</name>
    <dbReference type="NCBI Taxonomy" id="144026"/>
    <lineage>
        <taxon>Bacteria</taxon>
        <taxon>Pseudomonadati</taxon>
        <taxon>Pseudomonadota</taxon>
        <taxon>Alphaproteobacteria</taxon>
        <taxon>Maricaulales</taxon>
        <taxon>Maricaulaceae</taxon>
        <taxon>Maricaulis</taxon>
    </lineage>
</organism>
<gene>
    <name evidence="6" type="ORF">SAMN04488568_105154</name>
</gene>
<dbReference type="InterPro" id="IPR036388">
    <property type="entry name" value="WH-like_DNA-bd_sf"/>
</dbReference>